<reference evidence="3 4" key="1">
    <citation type="submission" date="2024-06" db="EMBL/GenBank/DDBJ databases">
        <title>The Natural Products Discovery Center: Release of the First 8490 Sequenced Strains for Exploring Actinobacteria Biosynthetic Diversity.</title>
        <authorList>
            <person name="Kalkreuter E."/>
            <person name="Kautsar S.A."/>
            <person name="Yang D."/>
            <person name="Bader C.D."/>
            <person name="Teijaro C.N."/>
            <person name="Fluegel L."/>
            <person name="Davis C.M."/>
            <person name="Simpson J.R."/>
            <person name="Lauterbach L."/>
            <person name="Steele A.D."/>
            <person name="Gui C."/>
            <person name="Meng S."/>
            <person name="Li G."/>
            <person name="Viehrig K."/>
            <person name="Ye F."/>
            <person name="Su P."/>
            <person name="Kiefer A.F."/>
            <person name="Nichols A."/>
            <person name="Cepeda A.J."/>
            <person name="Yan W."/>
            <person name="Fan B."/>
            <person name="Jiang Y."/>
            <person name="Adhikari A."/>
            <person name="Zheng C.-J."/>
            <person name="Schuster L."/>
            <person name="Cowan T.M."/>
            <person name="Smanski M.J."/>
            <person name="Chevrette M.G."/>
            <person name="De Carvalho L.P.S."/>
            <person name="Shen B."/>
        </authorList>
    </citation>
    <scope>NUCLEOTIDE SEQUENCE [LARGE SCALE GENOMIC DNA]</scope>
    <source>
        <strain evidence="3 4">NPDC019708</strain>
    </source>
</reference>
<dbReference type="InterPro" id="IPR023393">
    <property type="entry name" value="START-like_dom_sf"/>
</dbReference>
<dbReference type="InterPro" id="IPR013538">
    <property type="entry name" value="ASHA1/2-like_C"/>
</dbReference>
<name>A0ABV2WK52_9NOCA</name>
<dbReference type="SUPFAM" id="SSF55961">
    <property type="entry name" value="Bet v1-like"/>
    <property type="match status" value="2"/>
</dbReference>
<comment type="similarity">
    <text evidence="1">Belongs to the AHA1 family.</text>
</comment>
<evidence type="ECO:0000259" key="2">
    <source>
        <dbReference type="Pfam" id="PF08327"/>
    </source>
</evidence>
<sequence length="278" mass="30244">MTEPLIISVRTGASPAAAFEALTDPQAVTTWFAEKADIDLPRRYDFWGPSIPEGDAPHQKVVDCTDRSIHLSWLLDGVWTTTEISVGVENDETRITVTQSHFDFNDIITGASIRGVLQSFWALSLANLVDYLDGRPLTPRGDFTGAELSATVEIDAAPAAVYDSLISSEKVSQWFGYPVEIEPHVDGRFAMGGLDADPHPAHLVELVPDERVGIDWGPGGISTWELAGSDGRTRLTLVSSGFDQNNPPYPAWLGMLSGLAELRRFHEIGDWAPITAAS</sequence>
<dbReference type="CDD" id="cd07814">
    <property type="entry name" value="SRPBCC_CalC_Aha1-like"/>
    <property type="match status" value="1"/>
</dbReference>
<keyword evidence="4" id="KW-1185">Reference proteome</keyword>
<evidence type="ECO:0000313" key="4">
    <source>
        <dbReference type="Proteomes" id="UP001550628"/>
    </source>
</evidence>
<proteinExistence type="inferred from homology"/>
<dbReference type="Proteomes" id="UP001550628">
    <property type="component" value="Unassembled WGS sequence"/>
</dbReference>
<dbReference type="Gene3D" id="3.30.530.20">
    <property type="match status" value="2"/>
</dbReference>
<accession>A0ABV2WK52</accession>
<organism evidence="3 4">
    <name type="scientific">Nocardia rhamnosiphila</name>
    <dbReference type="NCBI Taxonomy" id="426716"/>
    <lineage>
        <taxon>Bacteria</taxon>
        <taxon>Bacillati</taxon>
        <taxon>Actinomycetota</taxon>
        <taxon>Actinomycetes</taxon>
        <taxon>Mycobacteriales</taxon>
        <taxon>Nocardiaceae</taxon>
        <taxon>Nocardia</taxon>
    </lineage>
</organism>
<gene>
    <name evidence="3" type="ORF">ABZ510_05300</name>
</gene>
<dbReference type="Pfam" id="PF08327">
    <property type="entry name" value="AHSA1"/>
    <property type="match status" value="1"/>
</dbReference>
<evidence type="ECO:0000256" key="1">
    <source>
        <dbReference type="ARBA" id="ARBA00006817"/>
    </source>
</evidence>
<dbReference type="RefSeq" id="WP_356955257.1">
    <property type="nucleotide sequence ID" value="NZ_JBEYBD010000003.1"/>
</dbReference>
<comment type="caution">
    <text evidence="3">The sequence shown here is derived from an EMBL/GenBank/DDBJ whole genome shotgun (WGS) entry which is preliminary data.</text>
</comment>
<evidence type="ECO:0000313" key="3">
    <source>
        <dbReference type="EMBL" id="MEU1951259.1"/>
    </source>
</evidence>
<dbReference type="EMBL" id="JBEYBF010000002">
    <property type="protein sequence ID" value="MEU1951259.1"/>
    <property type="molecule type" value="Genomic_DNA"/>
</dbReference>
<protein>
    <submittedName>
        <fullName evidence="3">SRPBCC domain-containing protein</fullName>
    </submittedName>
</protein>
<feature type="domain" description="Activator of Hsp90 ATPase homologue 1/2-like C-terminal" evidence="2">
    <location>
        <begin position="155"/>
        <end position="246"/>
    </location>
</feature>